<protein>
    <submittedName>
        <fullName evidence="1">Uncharacterized protein</fullName>
    </submittedName>
</protein>
<dbReference type="RefSeq" id="WP_217858980.1">
    <property type="nucleotide sequence ID" value="NZ_JABWRZ020000002.1"/>
</dbReference>
<dbReference type="Proteomes" id="UP000609530">
    <property type="component" value="Unassembled WGS sequence"/>
</dbReference>
<evidence type="ECO:0000313" key="1">
    <source>
        <dbReference type="EMBL" id="MBV4492489.1"/>
    </source>
</evidence>
<organism evidence="1 2">
    <name type="scientific">Pseudomonas oryzicola</name>
    <dbReference type="NCBI Taxonomy" id="485876"/>
    <lineage>
        <taxon>Bacteria</taxon>
        <taxon>Pseudomonadati</taxon>
        <taxon>Pseudomonadota</taxon>
        <taxon>Gammaproteobacteria</taxon>
        <taxon>Pseudomonadales</taxon>
        <taxon>Pseudomonadaceae</taxon>
        <taxon>Pseudomonas</taxon>
    </lineage>
</organism>
<evidence type="ECO:0000313" key="2">
    <source>
        <dbReference type="Proteomes" id="UP000609530"/>
    </source>
</evidence>
<accession>A0ABS6QEV8</accession>
<sequence>RLGVARILRTACYPGKRFLNFFQKKFQIFQRPSAAGHFPGSQIAAGPLTGLASEHRSENNARLMH</sequence>
<comment type="caution">
    <text evidence="1">The sequence shown here is derived from an EMBL/GenBank/DDBJ whole genome shotgun (WGS) entry which is preliminary data.</text>
</comment>
<name>A0ABS6QEV8_9PSED</name>
<gene>
    <name evidence="1" type="ORF">HU760_018055</name>
</gene>
<dbReference type="EMBL" id="JABWRZ020000002">
    <property type="protein sequence ID" value="MBV4492489.1"/>
    <property type="molecule type" value="Genomic_DNA"/>
</dbReference>
<keyword evidence="2" id="KW-1185">Reference proteome</keyword>
<feature type="non-terminal residue" evidence="1">
    <location>
        <position position="1"/>
    </location>
</feature>
<proteinExistence type="predicted"/>
<reference evidence="1 2" key="1">
    <citation type="journal article" date="2020" name="Microorganisms">
        <title>Reliable Identification of Environmental Pseudomonas Isolates Using the rpoD Gene.</title>
        <authorList>
            <consortium name="The Broad Institute Genome Sequencing Platform"/>
            <person name="Girard L."/>
            <person name="Lood C."/>
            <person name="Rokni-Zadeh H."/>
            <person name="van Noort V."/>
            <person name="Lavigne R."/>
            <person name="De Mot R."/>
        </authorList>
    </citation>
    <scope>NUCLEOTIDE SEQUENCE [LARGE SCALE GENOMIC DNA]</scope>
    <source>
        <strain evidence="1 2">RD9SR1</strain>
    </source>
</reference>